<dbReference type="SMART" id="SM00418">
    <property type="entry name" value="HTH_ARSR"/>
    <property type="match status" value="1"/>
</dbReference>
<dbReference type="GO" id="GO:0003700">
    <property type="term" value="F:DNA-binding transcription factor activity"/>
    <property type="evidence" value="ECO:0007669"/>
    <property type="project" value="InterPro"/>
</dbReference>
<protein>
    <submittedName>
        <fullName evidence="3">Helix-turn-helix domain-containing protein</fullName>
    </submittedName>
</protein>
<evidence type="ECO:0000313" key="3">
    <source>
        <dbReference type="EMBL" id="SDS36820.1"/>
    </source>
</evidence>
<dbReference type="Gene3D" id="1.10.10.10">
    <property type="entry name" value="Winged helix-like DNA-binding domain superfamily/Winged helix DNA-binding domain"/>
    <property type="match status" value="1"/>
</dbReference>
<dbReference type="STRING" id="642780.SAMN04488570_1726"/>
<dbReference type="Pfam" id="PF12840">
    <property type="entry name" value="HTH_20"/>
    <property type="match status" value="1"/>
</dbReference>
<dbReference type="OrthoDB" id="7945987at2"/>
<feature type="domain" description="HTH arsR-type" evidence="2">
    <location>
        <begin position="34"/>
        <end position="127"/>
    </location>
</feature>
<accession>A0A1H1RM88</accession>
<keyword evidence="4" id="KW-1185">Reference proteome</keyword>
<gene>
    <name evidence="3" type="ORF">SAMN04488570_1726</name>
</gene>
<dbReference type="Proteomes" id="UP000198859">
    <property type="component" value="Chromosome I"/>
</dbReference>
<feature type="compositionally biased region" description="Low complexity" evidence="1">
    <location>
        <begin position="192"/>
        <end position="210"/>
    </location>
</feature>
<feature type="region of interest" description="Disordered" evidence="1">
    <location>
        <begin position="173"/>
        <end position="210"/>
    </location>
</feature>
<dbReference type="SUPFAM" id="SSF46785">
    <property type="entry name" value="Winged helix' DNA-binding domain"/>
    <property type="match status" value="1"/>
</dbReference>
<dbReference type="RefSeq" id="WP_091728460.1">
    <property type="nucleotide sequence ID" value="NZ_LT629757.1"/>
</dbReference>
<dbReference type="AlphaFoldDB" id="A0A1H1RM88"/>
<dbReference type="InterPro" id="IPR001845">
    <property type="entry name" value="HTH_ArsR_DNA-bd_dom"/>
</dbReference>
<organism evidence="3 4">
    <name type="scientific">Nocardioides scoriae</name>
    <dbReference type="NCBI Taxonomy" id="642780"/>
    <lineage>
        <taxon>Bacteria</taxon>
        <taxon>Bacillati</taxon>
        <taxon>Actinomycetota</taxon>
        <taxon>Actinomycetes</taxon>
        <taxon>Propionibacteriales</taxon>
        <taxon>Nocardioidaceae</taxon>
        <taxon>Nocardioides</taxon>
    </lineage>
</organism>
<dbReference type="InterPro" id="IPR036388">
    <property type="entry name" value="WH-like_DNA-bd_sf"/>
</dbReference>
<name>A0A1H1RM88_9ACTN</name>
<evidence type="ECO:0000256" key="1">
    <source>
        <dbReference type="SAM" id="MobiDB-lite"/>
    </source>
</evidence>
<dbReference type="InterPro" id="IPR036390">
    <property type="entry name" value="WH_DNA-bd_sf"/>
</dbReference>
<evidence type="ECO:0000259" key="2">
    <source>
        <dbReference type="SMART" id="SM00418"/>
    </source>
</evidence>
<dbReference type="EMBL" id="LT629757">
    <property type="protein sequence ID" value="SDS36820.1"/>
    <property type="molecule type" value="Genomic_DNA"/>
</dbReference>
<proteinExistence type="predicted"/>
<evidence type="ECO:0000313" key="4">
    <source>
        <dbReference type="Proteomes" id="UP000198859"/>
    </source>
</evidence>
<reference evidence="4" key="1">
    <citation type="submission" date="2016-10" db="EMBL/GenBank/DDBJ databases">
        <authorList>
            <person name="Varghese N."/>
            <person name="Submissions S."/>
        </authorList>
    </citation>
    <scope>NUCLEOTIDE SEQUENCE [LARGE SCALE GENOMIC DNA]</scope>
    <source>
        <strain evidence="4">DSM 22127</strain>
    </source>
</reference>
<sequence>MEPAPRPDPPPAPHGRLPVGTPRQAWGRRPADEAESRALASPLRLRILRLALHEPRTNAELAEALGMHPASVLHHVRTLVDTGFLVAQEVRRGARGSRTRPYLASGKSFYVDTGDHDLRTGGQDLLVTTFLQEVAGLPPGALQTYRLGFRLGPEDLARVRARLHELLEEVAAAPSDPDGEPWSLFVGLHPEPGMSGSAGAQGGAPPTVDP</sequence>
<feature type="compositionally biased region" description="Pro residues" evidence="1">
    <location>
        <begin position="1"/>
        <end position="13"/>
    </location>
</feature>
<feature type="region of interest" description="Disordered" evidence="1">
    <location>
        <begin position="1"/>
        <end position="37"/>
    </location>
</feature>